<reference evidence="2" key="2">
    <citation type="journal article" date="2015" name="Data Brief">
        <title>Shoot transcriptome of the giant reed, Arundo donax.</title>
        <authorList>
            <person name="Barrero R.A."/>
            <person name="Guerrero F.D."/>
            <person name="Moolhuijzen P."/>
            <person name="Goolsby J.A."/>
            <person name="Tidwell J."/>
            <person name="Bellgard S.E."/>
            <person name="Bellgard M.I."/>
        </authorList>
    </citation>
    <scope>NUCLEOTIDE SEQUENCE</scope>
    <source>
        <tissue evidence="2">Shoot tissue taken approximately 20 cm above the soil surface</tissue>
    </source>
</reference>
<feature type="compositionally biased region" description="Basic and acidic residues" evidence="1">
    <location>
        <begin position="1"/>
        <end position="10"/>
    </location>
</feature>
<reference evidence="2" key="1">
    <citation type="submission" date="2014-09" db="EMBL/GenBank/DDBJ databases">
        <authorList>
            <person name="Magalhaes I.L.F."/>
            <person name="Oliveira U."/>
            <person name="Santos F.R."/>
            <person name="Vidigal T.H.D.A."/>
            <person name="Brescovit A.D."/>
            <person name="Santos A.J."/>
        </authorList>
    </citation>
    <scope>NUCLEOTIDE SEQUENCE</scope>
    <source>
        <tissue evidence="2">Shoot tissue taken approximately 20 cm above the soil surface</tissue>
    </source>
</reference>
<dbReference type="AlphaFoldDB" id="A0A0A9EJ63"/>
<feature type="region of interest" description="Disordered" evidence="1">
    <location>
        <begin position="1"/>
        <end position="26"/>
    </location>
</feature>
<protein>
    <submittedName>
        <fullName evidence="2">Uncharacterized protein</fullName>
    </submittedName>
</protein>
<name>A0A0A9EJ63_ARUDO</name>
<sequence length="26" mass="3233">MTENLHDNRCRNLMTDPQLEERQLQF</sequence>
<accession>A0A0A9EJ63</accession>
<organism evidence="2">
    <name type="scientific">Arundo donax</name>
    <name type="common">Giant reed</name>
    <name type="synonym">Donax arundinaceus</name>
    <dbReference type="NCBI Taxonomy" id="35708"/>
    <lineage>
        <taxon>Eukaryota</taxon>
        <taxon>Viridiplantae</taxon>
        <taxon>Streptophyta</taxon>
        <taxon>Embryophyta</taxon>
        <taxon>Tracheophyta</taxon>
        <taxon>Spermatophyta</taxon>
        <taxon>Magnoliopsida</taxon>
        <taxon>Liliopsida</taxon>
        <taxon>Poales</taxon>
        <taxon>Poaceae</taxon>
        <taxon>PACMAD clade</taxon>
        <taxon>Arundinoideae</taxon>
        <taxon>Arundineae</taxon>
        <taxon>Arundo</taxon>
    </lineage>
</organism>
<evidence type="ECO:0000256" key="1">
    <source>
        <dbReference type="SAM" id="MobiDB-lite"/>
    </source>
</evidence>
<evidence type="ECO:0000313" key="2">
    <source>
        <dbReference type="EMBL" id="JAE00092.1"/>
    </source>
</evidence>
<dbReference type="EMBL" id="GBRH01197804">
    <property type="protein sequence ID" value="JAE00092.1"/>
    <property type="molecule type" value="Transcribed_RNA"/>
</dbReference>
<proteinExistence type="predicted"/>